<dbReference type="AlphaFoldDB" id="A0AAN6S8P6"/>
<comment type="caution">
    <text evidence="5">The sequence shown here is derived from an EMBL/GenBank/DDBJ whole genome shotgun (WGS) entry which is preliminary data.</text>
</comment>
<dbReference type="PROSITE" id="PS00463">
    <property type="entry name" value="ZN2_CY6_FUNGAL_1"/>
    <property type="match status" value="1"/>
</dbReference>
<evidence type="ECO:0000313" key="6">
    <source>
        <dbReference type="Proteomes" id="UP001303473"/>
    </source>
</evidence>
<dbReference type="SMART" id="SM00906">
    <property type="entry name" value="Fungal_trans"/>
    <property type="match status" value="1"/>
</dbReference>
<dbReference type="PANTHER" id="PTHR47425">
    <property type="entry name" value="FARB-RELATED"/>
    <property type="match status" value="1"/>
</dbReference>
<dbReference type="Pfam" id="PF00172">
    <property type="entry name" value="Zn_clus"/>
    <property type="match status" value="1"/>
</dbReference>
<dbReference type="GO" id="GO:0006351">
    <property type="term" value="P:DNA-templated transcription"/>
    <property type="evidence" value="ECO:0007669"/>
    <property type="project" value="InterPro"/>
</dbReference>
<dbReference type="Proteomes" id="UP001303473">
    <property type="component" value="Unassembled WGS sequence"/>
</dbReference>
<name>A0AAN6S8P6_9PEZI</name>
<feature type="region of interest" description="Disordered" evidence="3">
    <location>
        <begin position="1"/>
        <end position="66"/>
    </location>
</feature>
<evidence type="ECO:0000256" key="2">
    <source>
        <dbReference type="ARBA" id="ARBA00023242"/>
    </source>
</evidence>
<evidence type="ECO:0000256" key="1">
    <source>
        <dbReference type="ARBA" id="ARBA00022723"/>
    </source>
</evidence>
<evidence type="ECO:0000313" key="5">
    <source>
        <dbReference type="EMBL" id="KAK3945197.1"/>
    </source>
</evidence>
<evidence type="ECO:0000256" key="3">
    <source>
        <dbReference type="SAM" id="MobiDB-lite"/>
    </source>
</evidence>
<feature type="region of interest" description="Disordered" evidence="3">
    <location>
        <begin position="710"/>
        <end position="764"/>
    </location>
</feature>
<dbReference type="PANTHER" id="PTHR47425:SF2">
    <property type="entry name" value="FARB-RELATED"/>
    <property type="match status" value="1"/>
</dbReference>
<keyword evidence="1" id="KW-0479">Metal-binding</keyword>
<gene>
    <name evidence="5" type="ORF">QBC46DRAFT_373048</name>
</gene>
<dbReference type="CDD" id="cd00067">
    <property type="entry name" value="GAL4"/>
    <property type="match status" value="1"/>
</dbReference>
<dbReference type="GO" id="GO:0008270">
    <property type="term" value="F:zinc ion binding"/>
    <property type="evidence" value="ECO:0007669"/>
    <property type="project" value="InterPro"/>
</dbReference>
<evidence type="ECO:0000259" key="4">
    <source>
        <dbReference type="PROSITE" id="PS50048"/>
    </source>
</evidence>
<dbReference type="CDD" id="cd12148">
    <property type="entry name" value="fungal_TF_MHR"/>
    <property type="match status" value="1"/>
</dbReference>
<keyword evidence="6" id="KW-1185">Reference proteome</keyword>
<dbReference type="PROSITE" id="PS50048">
    <property type="entry name" value="ZN2_CY6_FUNGAL_2"/>
    <property type="match status" value="1"/>
</dbReference>
<dbReference type="InterPro" id="IPR036864">
    <property type="entry name" value="Zn2-C6_fun-type_DNA-bd_sf"/>
</dbReference>
<dbReference type="EMBL" id="MU853756">
    <property type="protein sequence ID" value="KAK3945197.1"/>
    <property type="molecule type" value="Genomic_DNA"/>
</dbReference>
<feature type="region of interest" description="Disordered" evidence="3">
    <location>
        <begin position="777"/>
        <end position="820"/>
    </location>
</feature>
<sequence length="888" mass="97325">MMDLSPGAGDAEAAPAGSQSRTSSPSKSPPPTSMADAATSPSSSKKQSLSLPDAANGPGKPPKRRAARACVSCRARKVRCDVVEQSPCGNCKWDKVECIVQQSRRRKKNILTGSVSSTTSVGLIPGSAEALRAKGLSISSTESARARSFSISSIDAAAANGAGLSDSLEGHILHPNYQGTGGYRIDPTSLLPKYGGHSERMLWPQPAPRRVSMYGELSPAAIRETLEEPGPNVQLPPFVKPVPARIEAEDVKYLCAKGALTLPSTRLQNALLKAYVEYVHPYMPLMELHEFLAAINSRDGSAGQVSLFLYHAVMFVSAAFVDTRLLQEAGYEDKKTARKAFFTRTRLLYDFDYESDRLVLVQALLLMTYWYQTPDDQKDTWHWMGVAISLAHTIGLHRNPASTNMDRRKQKLWKRIWWSCFMRDRLIALGMRRPTRIKAEDFDVPMLDESDFEIAALADDITLLGPDCTLVRDLGMQQELAVLCIEKARLCILISHMLKAQYSVLSRDNIRPENTTNSTMMLFPNKTLNNLESVEMVDTELVSWHDNLPESCAYRPLKREDVDNGRATLAVQRNLLHMVYQTTVSALHRPQFLSASPAHAPATPHQIQVHSRMRVRDAASKITRMAAELHSLGLESYLPTTGVTVILPAMIIHLLDMRSDFTAARDVATRGFGQCMKVMNKLRESYAAADFAKTFLDAAHSRAFNLNATTPGQQSQQLQQQQQQLHDGKSMSNVVLGPGLNLSLSPNQLGRPSTPPPDNAPYLNSTEISMYHQGRTYIPKDLNGNSAAAAGGHSPPHTDQGSDVVAEMTPSAEGGSPPPPEIAVHLDFGTGPGQIDLNTMTGPPFDFDQYLQFPAEGVNTTDGDFMDLSWGDIALDAGDITLGEMITE</sequence>
<feature type="domain" description="Zn(2)-C6 fungal-type" evidence="4">
    <location>
        <begin position="69"/>
        <end position="100"/>
    </location>
</feature>
<feature type="compositionally biased region" description="Low complexity" evidence="3">
    <location>
        <begin position="783"/>
        <end position="797"/>
    </location>
</feature>
<keyword evidence="2" id="KW-0539">Nucleus</keyword>
<dbReference type="GO" id="GO:0000981">
    <property type="term" value="F:DNA-binding transcription factor activity, RNA polymerase II-specific"/>
    <property type="evidence" value="ECO:0007669"/>
    <property type="project" value="InterPro"/>
</dbReference>
<feature type="compositionally biased region" description="Low complexity" evidence="3">
    <location>
        <begin position="713"/>
        <end position="725"/>
    </location>
</feature>
<accession>A0AAN6S8P6</accession>
<organism evidence="5 6">
    <name type="scientific">Diplogelasinospora grovesii</name>
    <dbReference type="NCBI Taxonomy" id="303347"/>
    <lineage>
        <taxon>Eukaryota</taxon>
        <taxon>Fungi</taxon>
        <taxon>Dikarya</taxon>
        <taxon>Ascomycota</taxon>
        <taxon>Pezizomycotina</taxon>
        <taxon>Sordariomycetes</taxon>
        <taxon>Sordariomycetidae</taxon>
        <taxon>Sordariales</taxon>
        <taxon>Diplogelasinosporaceae</taxon>
        <taxon>Diplogelasinospora</taxon>
    </lineage>
</organism>
<dbReference type="SMART" id="SM00066">
    <property type="entry name" value="GAL4"/>
    <property type="match status" value="1"/>
</dbReference>
<dbReference type="InterPro" id="IPR052761">
    <property type="entry name" value="Fungal_Detox/Toxin_TFs"/>
</dbReference>
<reference evidence="6" key="1">
    <citation type="journal article" date="2023" name="Mol. Phylogenet. Evol.">
        <title>Genome-scale phylogeny and comparative genomics of the fungal order Sordariales.</title>
        <authorList>
            <person name="Hensen N."/>
            <person name="Bonometti L."/>
            <person name="Westerberg I."/>
            <person name="Brannstrom I.O."/>
            <person name="Guillou S."/>
            <person name="Cros-Aarteil S."/>
            <person name="Calhoun S."/>
            <person name="Haridas S."/>
            <person name="Kuo A."/>
            <person name="Mondo S."/>
            <person name="Pangilinan J."/>
            <person name="Riley R."/>
            <person name="LaButti K."/>
            <person name="Andreopoulos B."/>
            <person name="Lipzen A."/>
            <person name="Chen C."/>
            <person name="Yan M."/>
            <person name="Daum C."/>
            <person name="Ng V."/>
            <person name="Clum A."/>
            <person name="Steindorff A."/>
            <person name="Ohm R.A."/>
            <person name="Martin F."/>
            <person name="Silar P."/>
            <person name="Natvig D.O."/>
            <person name="Lalanne C."/>
            <person name="Gautier V."/>
            <person name="Ament-Velasquez S.L."/>
            <person name="Kruys A."/>
            <person name="Hutchinson M.I."/>
            <person name="Powell A.J."/>
            <person name="Barry K."/>
            <person name="Miller A.N."/>
            <person name="Grigoriev I.V."/>
            <person name="Debuchy R."/>
            <person name="Gladieux P."/>
            <person name="Hiltunen Thoren M."/>
            <person name="Johannesson H."/>
        </authorList>
    </citation>
    <scope>NUCLEOTIDE SEQUENCE [LARGE SCALE GENOMIC DNA]</scope>
    <source>
        <strain evidence="6">CBS 340.73</strain>
    </source>
</reference>
<dbReference type="InterPro" id="IPR001138">
    <property type="entry name" value="Zn2Cys6_DnaBD"/>
</dbReference>
<dbReference type="InterPro" id="IPR007219">
    <property type="entry name" value="XnlR_reg_dom"/>
</dbReference>
<feature type="compositionally biased region" description="Low complexity" evidence="3">
    <location>
        <begin position="40"/>
        <end position="52"/>
    </location>
</feature>
<dbReference type="Pfam" id="PF04082">
    <property type="entry name" value="Fungal_trans"/>
    <property type="match status" value="1"/>
</dbReference>
<dbReference type="SUPFAM" id="SSF57701">
    <property type="entry name" value="Zn2/Cys6 DNA-binding domain"/>
    <property type="match status" value="1"/>
</dbReference>
<feature type="compositionally biased region" description="Low complexity" evidence="3">
    <location>
        <begin position="1"/>
        <end position="26"/>
    </location>
</feature>
<feature type="compositionally biased region" description="Polar residues" evidence="3">
    <location>
        <begin position="742"/>
        <end position="751"/>
    </location>
</feature>
<dbReference type="GO" id="GO:0003677">
    <property type="term" value="F:DNA binding"/>
    <property type="evidence" value="ECO:0007669"/>
    <property type="project" value="InterPro"/>
</dbReference>
<protein>
    <submittedName>
        <fullName evidence="5">Cutinase transcription factor 1 beta 2</fullName>
    </submittedName>
</protein>
<dbReference type="Gene3D" id="4.10.240.10">
    <property type="entry name" value="Zn(2)-C6 fungal-type DNA-binding domain"/>
    <property type="match status" value="1"/>
</dbReference>
<proteinExistence type="predicted"/>